<dbReference type="EMBL" id="CAMAPE010000047">
    <property type="protein sequence ID" value="CAH9105113.1"/>
    <property type="molecule type" value="Genomic_DNA"/>
</dbReference>
<accession>A0A9P0ZM79</accession>
<evidence type="ECO:0000313" key="2">
    <source>
        <dbReference type="Proteomes" id="UP001152484"/>
    </source>
</evidence>
<sequence length="134" mass="15601">MLIFSLYKAPQFIKQDHQSYLEHIFSFYILFLHSLEVLEKKPFPSSTIGSRAPHPTSSFCNEDDDQIFSFCIDSSSEPTTKSDEGITYEERQLLLSFSFFLARKPPLLTLSLFPLSSNVFFKPHQILQRRQRTS</sequence>
<reference evidence="1" key="1">
    <citation type="submission" date="2022-07" db="EMBL/GenBank/DDBJ databases">
        <authorList>
            <person name="Macas J."/>
            <person name="Novak P."/>
            <person name="Neumann P."/>
        </authorList>
    </citation>
    <scope>NUCLEOTIDE SEQUENCE</scope>
</reference>
<gene>
    <name evidence="1" type="ORF">CEURO_LOCUS16809</name>
</gene>
<proteinExistence type="predicted"/>
<dbReference type="AlphaFoldDB" id="A0A9P0ZM79"/>
<name>A0A9P0ZM79_CUSEU</name>
<organism evidence="1 2">
    <name type="scientific">Cuscuta europaea</name>
    <name type="common">European dodder</name>
    <dbReference type="NCBI Taxonomy" id="41803"/>
    <lineage>
        <taxon>Eukaryota</taxon>
        <taxon>Viridiplantae</taxon>
        <taxon>Streptophyta</taxon>
        <taxon>Embryophyta</taxon>
        <taxon>Tracheophyta</taxon>
        <taxon>Spermatophyta</taxon>
        <taxon>Magnoliopsida</taxon>
        <taxon>eudicotyledons</taxon>
        <taxon>Gunneridae</taxon>
        <taxon>Pentapetalae</taxon>
        <taxon>asterids</taxon>
        <taxon>lamiids</taxon>
        <taxon>Solanales</taxon>
        <taxon>Convolvulaceae</taxon>
        <taxon>Cuscuteae</taxon>
        <taxon>Cuscuta</taxon>
        <taxon>Cuscuta subgen. Cuscuta</taxon>
    </lineage>
</organism>
<comment type="caution">
    <text evidence="1">The sequence shown here is derived from an EMBL/GenBank/DDBJ whole genome shotgun (WGS) entry which is preliminary data.</text>
</comment>
<dbReference type="Proteomes" id="UP001152484">
    <property type="component" value="Unassembled WGS sequence"/>
</dbReference>
<keyword evidence="2" id="KW-1185">Reference proteome</keyword>
<protein>
    <submittedName>
        <fullName evidence="1">Uncharacterized protein</fullName>
    </submittedName>
</protein>
<evidence type="ECO:0000313" key="1">
    <source>
        <dbReference type="EMBL" id="CAH9105113.1"/>
    </source>
</evidence>